<evidence type="ECO:0000256" key="4">
    <source>
        <dbReference type="ARBA" id="ARBA00022840"/>
    </source>
</evidence>
<dbReference type="Pfam" id="PF23002">
    <property type="entry name" value="PIN-like_DDX60"/>
    <property type="match status" value="1"/>
</dbReference>
<feature type="region of interest" description="Disordered" evidence="5">
    <location>
        <begin position="1757"/>
        <end position="1786"/>
    </location>
</feature>
<feature type="domain" description="Helicase C-terminal" evidence="7">
    <location>
        <begin position="1236"/>
        <end position="1422"/>
    </location>
</feature>
<dbReference type="GO" id="GO:0005524">
    <property type="term" value="F:ATP binding"/>
    <property type="evidence" value="ECO:0007669"/>
    <property type="project" value="UniProtKB-KW"/>
</dbReference>
<accession>A0A8H4RUN6</accession>
<dbReference type="CDD" id="cd18795">
    <property type="entry name" value="SF2_C_Ski2"/>
    <property type="match status" value="1"/>
</dbReference>
<dbReference type="Gene3D" id="3.40.50.300">
    <property type="entry name" value="P-loop containing nucleotide triphosphate hydrolases"/>
    <property type="match status" value="2"/>
</dbReference>
<keyword evidence="2" id="KW-0378">Hydrolase</keyword>
<evidence type="ECO:0000259" key="7">
    <source>
        <dbReference type="PROSITE" id="PS51194"/>
    </source>
</evidence>
<feature type="region of interest" description="Disordered" evidence="5">
    <location>
        <begin position="568"/>
        <end position="591"/>
    </location>
</feature>
<dbReference type="FunFam" id="3.40.50.300:FF:001039">
    <property type="entry name" value="ATP-dependent RNA helicase DDX60"/>
    <property type="match status" value="1"/>
</dbReference>
<keyword evidence="3" id="KW-0347">Helicase</keyword>
<dbReference type="InterPro" id="IPR059032">
    <property type="entry name" value="WHD_DDX60"/>
</dbReference>
<evidence type="ECO:0000256" key="1">
    <source>
        <dbReference type="ARBA" id="ARBA00022741"/>
    </source>
</evidence>
<gene>
    <name evidence="8" type="ORF">G7Y89_g2365</name>
</gene>
<dbReference type="Pfam" id="PF00271">
    <property type="entry name" value="Helicase_C"/>
    <property type="match status" value="1"/>
</dbReference>
<reference evidence="8 9" key="1">
    <citation type="submission" date="2020-03" db="EMBL/GenBank/DDBJ databases">
        <title>Draft Genome Sequence of Cudoniella acicularis.</title>
        <authorList>
            <person name="Buettner E."/>
            <person name="Kellner H."/>
        </authorList>
    </citation>
    <scope>NUCLEOTIDE SEQUENCE [LARGE SCALE GENOMIC DNA]</scope>
    <source>
        <strain evidence="8 9">DSM 108380</strain>
    </source>
</reference>
<keyword evidence="4" id="KW-0067">ATP-binding</keyword>
<dbReference type="InterPro" id="IPR011545">
    <property type="entry name" value="DEAD/DEAH_box_helicase_dom"/>
</dbReference>
<dbReference type="GO" id="GO:0004386">
    <property type="term" value="F:helicase activity"/>
    <property type="evidence" value="ECO:0007669"/>
    <property type="project" value="UniProtKB-KW"/>
</dbReference>
<evidence type="ECO:0000256" key="2">
    <source>
        <dbReference type="ARBA" id="ARBA00022801"/>
    </source>
</evidence>
<dbReference type="EMBL" id="JAAMPI010000102">
    <property type="protein sequence ID" value="KAF4635733.1"/>
    <property type="molecule type" value="Genomic_DNA"/>
</dbReference>
<name>A0A8H4RUN6_9HELO</name>
<dbReference type="Proteomes" id="UP000566819">
    <property type="component" value="Unassembled WGS sequence"/>
</dbReference>
<keyword evidence="9" id="KW-1185">Reference proteome</keyword>
<proteinExistence type="predicted"/>
<dbReference type="PANTHER" id="PTHR44533:SF4">
    <property type="entry name" value="DEAD_H RNA HELICASE, PUTATIVE-RELATED"/>
    <property type="match status" value="1"/>
</dbReference>
<dbReference type="Pfam" id="PF26076">
    <property type="entry name" value="WHD_DDX60"/>
    <property type="match status" value="1"/>
</dbReference>
<dbReference type="InterPro" id="IPR055124">
    <property type="entry name" value="PIN-like_DDX60"/>
</dbReference>
<dbReference type="InterPro" id="IPR052431">
    <property type="entry name" value="SKI2_subfamily_helicases"/>
</dbReference>
<evidence type="ECO:0008006" key="10">
    <source>
        <dbReference type="Google" id="ProtNLM"/>
    </source>
</evidence>
<dbReference type="SUPFAM" id="SSF52540">
    <property type="entry name" value="P-loop containing nucleoside triphosphate hydrolases"/>
    <property type="match status" value="1"/>
</dbReference>
<organism evidence="8 9">
    <name type="scientific">Cudoniella acicularis</name>
    <dbReference type="NCBI Taxonomy" id="354080"/>
    <lineage>
        <taxon>Eukaryota</taxon>
        <taxon>Fungi</taxon>
        <taxon>Dikarya</taxon>
        <taxon>Ascomycota</taxon>
        <taxon>Pezizomycotina</taxon>
        <taxon>Leotiomycetes</taxon>
        <taxon>Helotiales</taxon>
        <taxon>Tricladiaceae</taxon>
        <taxon>Cudoniella</taxon>
    </lineage>
</organism>
<keyword evidence="1" id="KW-0547">Nucleotide-binding</keyword>
<feature type="compositionally biased region" description="Polar residues" evidence="5">
    <location>
        <begin position="568"/>
        <end position="578"/>
    </location>
</feature>
<sequence>MRSLVLNQMMERIPEIVFKWYHSLFSKRVDLVCDYAGNELFLIELDSLLLFCFSDPRIDFCEGFQLLHAVYTVEKLLRGLLSRKCNFHIVCFDQNEELCVPPTADPKHHTKYLLARSVIVRHLQRNLPPDSNILVRRFSSFTDVAFSSYLNDTGVYFVMCHDGAATGSGKSKESVMSRTQSIPGKALQASRKLDNISDAADRMESFSLASKSELFRKLNLRVMISWFISNQYNVALINELQFVDTKALIMVLEFSRLKDTQDFSAWYGMGLSNRHLTRSSSRLDDLKQVDHLSERDVITILAIRDAVEADQVSNDEALSFLLHSAALHFLPLKNRRIQKLDGVLNIQHVTHSFTQSALSLLRDPAFMGQLDGRGLSCNLADLLDGFLLAMTIHNREFCRVLLTNHNLKTKFETLSATLSHLCGRQIVRKTKAPRAIDTKTHALFSSISIERSLLPFKNPVFDKHLAPIHLRIANHPSTCVAPGQSKIFKELSHWHNHRKAIVLKGPPLQEGWFARRRNQWFMAEMQVYAASLTNAAGKVLEPETVIAGQSSPSSKQAKIAQLSKSVRSQQVVKETSSKGVKKPGNPTKKSGKAAALEAAAAIKAEKAQSKADVDAAFWKARCKEILSQADPQVCYILAKNYLQSLNTTDVLGPEVELFMIDCLLRIWTDSRKSKDGVAGMGIAALIWDTYLRLSKVKTGMTQDIVPALEAISKMLGFPLISFQPNGPNRPLAFTCLIPKQQKQQSLTPGHRDLLIPSGPSKFQLEHCGPYLDRAIDSAPDPRVSFHPDAWQRKVLDAIDDGKSLFVVAPTSAGKTFISFYAMKKVLQASDDDVVVYVAPTKALVNQIAAEIQARFSKAFKRPGRSVWGIHTRDYRINNPTGCQVLVTVPHLLQIMLLAPSHAEKKNSWSYRIKRIIFDEVHCIGQADDGVVWEQLLLQAPCPIIALSATVGNPKEFSDWLSSTQEANGNELVTVQHQHRYSDLRKFIYVPPKKFCFLGLPDLPLIHTPGLDGTEAFAFVHPVASLINKSRGMPNDLSLEARDCLRLWECMAKYETKKYPLPPTLNPDHALPNVIKKIDILKWEADLKAVLLKWMDDDNSPFEKVHQELSKGLSQPVSRNILITKHNCDDKCKNREVIADDLLSTILPALADLHSKDALPGIVFNYDRRMCEKLARTVINELEEKEEVWKQSSPVWKKKIAEFEKWLRDQEDAKARAKAVKKVGKKKGKRGNEDDGDEDKKVSKAEREREAGSAEPSKWAGFDPGTPVDGFHFAGIKKVAPSELQDFQHQIRNRGVDEWLVNGLERGIGVHHAGMNRKYRQVVEILFRKGFLRVVIATGTLALGINMPCKTVVFAGDSVFLTALNYRQGAGRAGRRGFDVLGNVVFLGIPTAKVFRLLSSRLPDLNGHFPITTSLVLRLATLLHESNNSQFAIKTINSILSQPRLYLGSPDSKLAVLHHLRFSIEYLRRQSLLDMDGAPLNFAGCVSHLYYTENAAWAFHALLCAGYFHDLCQDIDANPERVCLTLMLVLSHIFGRQPCKRSDEEFVKHVIKRSSSIVFLPPLPKQAKKTLHAHNEETLAIFQTYVKTYADQHLHEPDDKLPLTQLRIGSDEIFSMSANMLLPSTLVRSPFIALSGHGDRFDTISELCSTVRSGVFLEEAVVPYLPIYPEESDTPLNAYLYDFYKHGDVKALKQANKIRSSDVWFYLNDFSLVLATIVTSLTNFMKLSPKSDVDMIDIMGSGDANEEQQDDKAINMQDAQNSGCGDEKEQEGSKLLEAEDDDDFSDYVDSKDDSEFINVLKAFKIVQEEFNEKFKKMWA</sequence>
<dbReference type="InterPro" id="IPR027417">
    <property type="entry name" value="P-loop_NTPase"/>
</dbReference>
<feature type="compositionally biased region" description="Basic and acidic residues" evidence="5">
    <location>
        <begin position="1764"/>
        <end position="1776"/>
    </location>
</feature>
<dbReference type="GO" id="GO:0016787">
    <property type="term" value="F:hydrolase activity"/>
    <property type="evidence" value="ECO:0007669"/>
    <property type="project" value="UniProtKB-KW"/>
</dbReference>
<feature type="domain" description="Helicase ATP-binding" evidence="6">
    <location>
        <begin position="795"/>
        <end position="968"/>
    </location>
</feature>
<evidence type="ECO:0000259" key="6">
    <source>
        <dbReference type="PROSITE" id="PS51192"/>
    </source>
</evidence>
<dbReference type="InterPro" id="IPR001650">
    <property type="entry name" value="Helicase_C-like"/>
</dbReference>
<evidence type="ECO:0000256" key="3">
    <source>
        <dbReference type="ARBA" id="ARBA00022806"/>
    </source>
</evidence>
<dbReference type="InterPro" id="IPR014001">
    <property type="entry name" value="Helicase_ATP-bd"/>
</dbReference>
<dbReference type="PROSITE" id="PS51192">
    <property type="entry name" value="HELICASE_ATP_BIND_1"/>
    <property type="match status" value="1"/>
</dbReference>
<dbReference type="SMART" id="SM00487">
    <property type="entry name" value="DEXDc"/>
    <property type="match status" value="1"/>
</dbReference>
<dbReference type="GO" id="GO:0005737">
    <property type="term" value="C:cytoplasm"/>
    <property type="evidence" value="ECO:0007669"/>
    <property type="project" value="TreeGrafter"/>
</dbReference>
<comment type="caution">
    <text evidence="8">The sequence shown here is derived from an EMBL/GenBank/DDBJ whole genome shotgun (WGS) entry which is preliminary data.</text>
</comment>
<dbReference type="CDD" id="cd18025">
    <property type="entry name" value="DEXHc_DDX60"/>
    <property type="match status" value="1"/>
</dbReference>
<dbReference type="PANTHER" id="PTHR44533">
    <property type="entry name" value="DEAD/H RNA HELICASE, PUTATIVE-RELATED"/>
    <property type="match status" value="1"/>
</dbReference>
<evidence type="ECO:0000313" key="9">
    <source>
        <dbReference type="Proteomes" id="UP000566819"/>
    </source>
</evidence>
<evidence type="ECO:0000256" key="5">
    <source>
        <dbReference type="SAM" id="MobiDB-lite"/>
    </source>
</evidence>
<dbReference type="OrthoDB" id="2320933at2759"/>
<feature type="compositionally biased region" description="Basic and acidic residues" evidence="5">
    <location>
        <begin position="1229"/>
        <end position="1251"/>
    </location>
</feature>
<protein>
    <recommendedName>
        <fullName evidence="10">P-loop containing nucleoside triphosphate hydrolase protein</fullName>
    </recommendedName>
</protein>
<dbReference type="Pfam" id="PF00270">
    <property type="entry name" value="DEAD"/>
    <property type="match status" value="1"/>
</dbReference>
<dbReference type="GO" id="GO:0003676">
    <property type="term" value="F:nucleic acid binding"/>
    <property type="evidence" value="ECO:0007669"/>
    <property type="project" value="InterPro"/>
</dbReference>
<dbReference type="SMART" id="SM00490">
    <property type="entry name" value="HELICc"/>
    <property type="match status" value="1"/>
</dbReference>
<evidence type="ECO:0000313" key="8">
    <source>
        <dbReference type="EMBL" id="KAF4635733.1"/>
    </source>
</evidence>
<feature type="region of interest" description="Disordered" evidence="5">
    <location>
        <begin position="1217"/>
        <end position="1263"/>
    </location>
</feature>
<feature type="compositionally biased region" description="Basic residues" evidence="5">
    <location>
        <begin position="1217"/>
        <end position="1228"/>
    </location>
</feature>
<dbReference type="PROSITE" id="PS51194">
    <property type="entry name" value="HELICASE_CTER"/>
    <property type="match status" value="1"/>
</dbReference>